<comment type="subunit">
    <text evidence="10">Heterodimer of AddA and RexB.</text>
</comment>
<dbReference type="Proteomes" id="UP000029488">
    <property type="component" value="Chromosome"/>
</dbReference>
<evidence type="ECO:0000259" key="11">
    <source>
        <dbReference type="Pfam" id="PF12705"/>
    </source>
</evidence>
<comment type="cofactor">
    <cofactor evidence="10">
        <name>Mg(2+)</name>
        <dbReference type="ChEBI" id="CHEBI:18420"/>
    </cofactor>
</comment>
<keyword evidence="9 10" id="KW-0234">DNA repair</keyword>
<dbReference type="Pfam" id="PF12705">
    <property type="entry name" value="PDDEXK_1"/>
    <property type="match status" value="1"/>
</dbReference>
<evidence type="ECO:0000256" key="6">
    <source>
        <dbReference type="ARBA" id="ARBA00022839"/>
    </source>
</evidence>
<comment type="caution">
    <text evidence="10">Lacks conserved residue(s) required for the propagation of feature annotation.</text>
</comment>
<dbReference type="PANTHER" id="PTHR30591:SF1">
    <property type="entry name" value="RECBCD ENZYME SUBUNIT RECC"/>
    <property type="match status" value="1"/>
</dbReference>
<keyword evidence="8 10" id="KW-0238">DNA-binding</keyword>
<comment type="similarity">
    <text evidence="10">Belongs to the helicase family. AddB/RexB type 2 subfamily.</text>
</comment>
<dbReference type="GO" id="GO:0005524">
    <property type="term" value="F:ATP binding"/>
    <property type="evidence" value="ECO:0007669"/>
    <property type="project" value="UniProtKB-UniRule"/>
</dbReference>
<dbReference type="PANTHER" id="PTHR30591">
    <property type="entry name" value="RECBCD ENZYME SUBUNIT RECC"/>
    <property type="match status" value="1"/>
</dbReference>
<dbReference type="Gene3D" id="3.40.50.300">
    <property type="entry name" value="P-loop containing nucleotide triphosphate hydrolases"/>
    <property type="match status" value="3"/>
</dbReference>
<sequence length="1193" mass="138349">MSLGFILGDATKNHRQVLLDQITNWQAEDPQAKIYYIVPNHNKFSAEVKVLDYLKSQQDNQDLFATSNVQTFSFTRLAWYFMKDTATYQVNRITNAGLNMIVYRSLQEHSDELTIFKGEQTQPGFIAQLVSQLIELQQSCITYDDIERMKENLSQQDTSDSAELEAKLHDIAIIYRDFMQMTDSKYLKPADILPSLTQYLQNEDLSNSYFIIEGFSQFTAQEQAIISVLLQRAKEVRIDLILNRGVTDIEDLSDKQSLFYRSERTYYLLYQQARKAQVKILNDVYPQELRVETPELQFLAKYWKESTDLKPINVEKIGDNHNLQVIKADTRMTEIREIATRIKQMVALKGYRYADFLLLTPDLNKYRNIIEPIFNDYKVPIFVDLAKKMIDHPLVELLTALFNVKARHYRYVDMMRLLKTELLIPKTEYGYLGIKQFRQDLDLTENLILKFGLEGSQWLRKDDWVYYRFGSSDFGTQTDVQEKITKQVNVIRHYIKEILPPFFKQLDEAENGKEAAQILMNFLITNGVPEQLINWRNQALEQGDMMMADRPEQVWNLFCALMDEYVDTLGDLSFKEEDFLNLLQTGFEGATYRQVPSTLDQVIISETTATQMNDRKVTFIFGATDLVMPNRIQNTMLLTDMDRELVQGTLDDEKYLSDTAEERMAAEPFMNYLAFMTPRERLYFSYPVAGVNEDGLRMSPYVNRIMKQFDLPLYEANGEPALEDKKVLKFVATKRTALSNLIGVARQAKGQKQPLPVMWRYIYQKLQEDVTYRRLTRKLMAGIEYSNIPERLKIEYAEKLYGKTLNTSVSKFEEFFKNHYAFFLKYGLKLKERDVFELSPANTGEFYHMALDKLLKTLKQDKVSIADINKPQFDSYLQQVLGGMEQLPQFQILQSSNRMQFILKQLGNTVSQMGWALHNQGQRTKMRPLETEVLFGHVGTENGLKALTYDLGNGHKVNVRGKIDRIDQMIIDNQRYLGIVDYKSSSHKFNYQDAYYGLALQMLTYLNAMLQNTDLLLDLNTGEEIKPAGAVYMHLQNPVIKQKDILKNPYSEVLLKQNKYDGLVLDDQELLSNLDTSIEKSGNSIVYPVRKYADGHFGGVKNSGNVITFDNLMLLLKRNEELIQEAAKLIFAGDVALNPVLWPDRRSALQYSPYKAIMQFDELLGNQYYRLPKENTADILQKLAQENTAESEV</sequence>
<keyword evidence="7 10" id="KW-0067">ATP-binding</keyword>
<keyword evidence="5 10" id="KW-0347">Helicase</keyword>
<feature type="domain" description="ATP-dependent helicase/deoxyribonuclease subunit B N-terminal" evidence="12">
    <location>
        <begin position="5"/>
        <end position="299"/>
    </location>
</feature>
<dbReference type="AlphaFoldDB" id="A0A089QK24"/>
<proteinExistence type="inferred from homology"/>
<dbReference type="GO" id="GO:0000724">
    <property type="term" value="P:double-strand break repair via homologous recombination"/>
    <property type="evidence" value="ECO:0007669"/>
    <property type="project" value="UniProtKB-UniRule"/>
</dbReference>
<keyword evidence="6 10" id="KW-0269">Exonuclease</keyword>
<dbReference type="KEGG" id="lsj:LSJ_1664c"/>
<keyword evidence="1 10" id="KW-0540">Nuclease</keyword>
<dbReference type="GO" id="GO:0003690">
    <property type="term" value="F:double-stranded DNA binding"/>
    <property type="evidence" value="ECO:0007669"/>
    <property type="project" value="UniProtKB-UniRule"/>
</dbReference>
<gene>
    <name evidence="10" type="primary">rexB</name>
    <name evidence="13" type="ORF">LSJ_1664c</name>
</gene>
<dbReference type="InterPro" id="IPR027417">
    <property type="entry name" value="P-loop_NTPase"/>
</dbReference>
<dbReference type="EC" id="3.1.-.-" evidence="10"/>
<dbReference type="InterPro" id="IPR049035">
    <property type="entry name" value="ADDB_N"/>
</dbReference>
<dbReference type="EMBL" id="CP007646">
    <property type="protein sequence ID" value="AIR11306.1"/>
    <property type="molecule type" value="Genomic_DNA"/>
</dbReference>
<dbReference type="HAMAP" id="MF_01453">
    <property type="entry name" value="AddB_type2"/>
    <property type="match status" value="1"/>
</dbReference>
<evidence type="ECO:0000256" key="10">
    <source>
        <dbReference type="HAMAP-Rule" id="MF_01453"/>
    </source>
</evidence>
<evidence type="ECO:0000256" key="4">
    <source>
        <dbReference type="ARBA" id="ARBA00022801"/>
    </source>
</evidence>
<evidence type="ECO:0000256" key="9">
    <source>
        <dbReference type="ARBA" id="ARBA00023204"/>
    </source>
</evidence>
<dbReference type="GO" id="GO:0008409">
    <property type="term" value="F:5'-3' exonuclease activity"/>
    <property type="evidence" value="ECO:0007669"/>
    <property type="project" value="UniProtKB-UniRule"/>
</dbReference>
<evidence type="ECO:0000256" key="5">
    <source>
        <dbReference type="ARBA" id="ARBA00022806"/>
    </source>
</evidence>
<reference evidence="13 14" key="1">
    <citation type="journal article" date="2014" name="BMC Genomics">
        <title>Unusual genome complexity in Lactobacillus salivarius JCM1046.</title>
        <authorList>
            <person name="Raftis E.J."/>
            <person name="Forde B.M."/>
            <person name="Claesson M.J."/>
            <person name="O'Toole P.W."/>
        </authorList>
    </citation>
    <scope>NUCLEOTIDE SEQUENCE [LARGE SCALE GENOMIC DNA]</scope>
    <source>
        <strain evidence="13 14">JCM1046</strain>
    </source>
</reference>
<evidence type="ECO:0000313" key="14">
    <source>
        <dbReference type="Proteomes" id="UP000029488"/>
    </source>
</evidence>
<accession>A0A089QK24</accession>
<evidence type="ECO:0000256" key="1">
    <source>
        <dbReference type="ARBA" id="ARBA00022722"/>
    </source>
</evidence>
<evidence type="ECO:0000259" key="12">
    <source>
        <dbReference type="Pfam" id="PF21445"/>
    </source>
</evidence>
<evidence type="ECO:0000256" key="8">
    <source>
        <dbReference type="ARBA" id="ARBA00023125"/>
    </source>
</evidence>
<dbReference type="SUPFAM" id="SSF52540">
    <property type="entry name" value="P-loop containing nucleoside triphosphate hydrolases"/>
    <property type="match status" value="1"/>
</dbReference>
<organism evidence="13 14">
    <name type="scientific">Ligilactobacillus salivarius</name>
    <dbReference type="NCBI Taxonomy" id="1624"/>
    <lineage>
        <taxon>Bacteria</taxon>
        <taxon>Bacillati</taxon>
        <taxon>Bacillota</taxon>
        <taxon>Bacilli</taxon>
        <taxon>Lactobacillales</taxon>
        <taxon>Lactobacillaceae</taxon>
        <taxon>Ligilactobacillus</taxon>
    </lineage>
</organism>
<dbReference type="RefSeq" id="WP_044005494.1">
    <property type="nucleotide sequence ID" value="NZ_CP007646.1"/>
</dbReference>
<comment type="miscellaneous">
    <text evidence="10">Despite having helicase-like domains, this subunit does not have helicase activity.</text>
</comment>
<evidence type="ECO:0000256" key="7">
    <source>
        <dbReference type="ARBA" id="ARBA00022840"/>
    </source>
</evidence>
<dbReference type="InterPro" id="IPR014141">
    <property type="entry name" value="DNA_helicase_suRexB"/>
</dbReference>
<dbReference type="InterPro" id="IPR038726">
    <property type="entry name" value="PDDEXK_AddAB-type"/>
</dbReference>
<evidence type="ECO:0000256" key="3">
    <source>
        <dbReference type="ARBA" id="ARBA00022763"/>
    </source>
</evidence>
<dbReference type="Pfam" id="PF21445">
    <property type="entry name" value="ADDB_N"/>
    <property type="match status" value="1"/>
</dbReference>
<comment type="function">
    <text evidence="10">The heterodimer acts as both an ATP-dependent DNA helicase and an ATP-dependent, dual-direction single-stranded exonuclease. Recognizes the chi site generating a DNA molecule suitable for the initiation of homologous recombination. This subunit has 5' -&gt; 3' nuclease activity but not helicase activity.</text>
</comment>
<dbReference type="GO" id="GO:0004386">
    <property type="term" value="F:helicase activity"/>
    <property type="evidence" value="ECO:0007669"/>
    <property type="project" value="UniProtKB-KW"/>
</dbReference>
<evidence type="ECO:0000313" key="13">
    <source>
        <dbReference type="EMBL" id="AIR11306.1"/>
    </source>
</evidence>
<protein>
    <recommendedName>
        <fullName evidence="10">ATP-dependent helicase/deoxyribonuclease subunit B</fullName>
        <ecNumber evidence="10">3.1.-.-</ecNumber>
    </recommendedName>
    <alternativeName>
        <fullName evidence="10">ATP-dependent helicase/nuclease subunit RexB</fullName>
    </alternativeName>
</protein>
<dbReference type="GO" id="GO:0016817">
    <property type="term" value="F:hydrolase activity, acting on acid anhydrides"/>
    <property type="evidence" value="ECO:0007669"/>
    <property type="project" value="InterPro"/>
</dbReference>
<feature type="domain" description="PD-(D/E)XK endonuclease-like" evidence="11">
    <location>
        <begin position="807"/>
        <end position="1054"/>
    </location>
</feature>
<keyword evidence="2 10" id="KW-0547">Nucleotide-binding</keyword>
<name>A0A089QK24_9LACO</name>
<evidence type="ECO:0000256" key="2">
    <source>
        <dbReference type="ARBA" id="ARBA00022741"/>
    </source>
</evidence>
<keyword evidence="4 10" id="KW-0378">Hydrolase</keyword>
<keyword evidence="3 10" id="KW-0227">DNA damage</keyword>